<dbReference type="SUPFAM" id="SSF50129">
    <property type="entry name" value="GroES-like"/>
    <property type="match status" value="1"/>
</dbReference>
<keyword evidence="3" id="KW-1185">Reference proteome</keyword>
<feature type="non-terminal residue" evidence="2">
    <location>
        <position position="481"/>
    </location>
</feature>
<dbReference type="Gene3D" id="3.40.50.720">
    <property type="entry name" value="NAD(P)-binding Rossmann-like Domain"/>
    <property type="match status" value="1"/>
</dbReference>
<dbReference type="InterPro" id="IPR013149">
    <property type="entry name" value="ADH-like_C"/>
</dbReference>
<proteinExistence type="predicted"/>
<sequence length="481" mass="53702">MKAYVVERWLKGPEELALRDDVPEPKELKDDECLIDVRAIGLNFFDILMIQGRYQIKPPFPFVPGGEFSGVVMKTGAGVKRFKVGDKVFGSGYSYAERVVASESKMLPMPEGFSFEEAAGLFITYPTSYAALKLRANLQPGETCLVHAAAGGVGIAAVQIAKAFGATVIATAGSAAKLDIAKRNGADHVINYRDKDWTDQVKKLTNGKGVDVVYDPVGMVEESMKIIRWNGRILVIGFAKGHFEKVSLNRVLLKNIALVGLHWGEYAKFEPDRIPEVWNDLFKLFKGRSDLVRPVIWEHVFRFEDVSKGLIAIGGRETYGKVVARVGENSRLDYCVFCVQVISILWQPWYPCPKMAAAGPARRTQIKELLKSDGIHGDIETRLGYNPVMRLSMDDFQMAQANLPTKLYVFGTQIGRGDETLNGILSYLQTTRRLKLIHAETPVTNELHLVRPSIHMRLQRSPIGVAVRYGQILVLEWSDDE</sequence>
<dbReference type="InterPro" id="IPR020843">
    <property type="entry name" value="ER"/>
</dbReference>
<dbReference type="OrthoDB" id="10257049at2759"/>
<protein>
    <recommendedName>
        <fullName evidence="1">Enoyl reductase (ER) domain-containing protein</fullName>
    </recommendedName>
</protein>
<dbReference type="InterPro" id="IPR036291">
    <property type="entry name" value="NAD(P)-bd_dom_sf"/>
</dbReference>
<evidence type="ECO:0000313" key="2">
    <source>
        <dbReference type="EMBL" id="OZJ01484.1"/>
    </source>
</evidence>
<dbReference type="GO" id="GO:0008270">
    <property type="term" value="F:zinc ion binding"/>
    <property type="evidence" value="ECO:0007669"/>
    <property type="project" value="InterPro"/>
</dbReference>
<dbReference type="InterPro" id="IPR002364">
    <property type="entry name" value="Quin_OxRdtase/zeta-crystal_CS"/>
</dbReference>
<dbReference type="Pfam" id="PF00107">
    <property type="entry name" value="ADH_zinc_N"/>
    <property type="match status" value="1"/>
</dbReference>
<dbReference type="GO" id="GO:0005739">
    <property type="term" value="C:mitochondrion"/>
    <property type="evidence" value="ECO:0007669"/>
    <property type="project" value="TreeGrafter"/>
</dbReference>
<dbReference type="PANTHER" id="PTHR43677:SF4">
    <property type="entry name" value="QUINONE OXIDOREDUCTASE-LIKE PROTEIN 2"/>
    <property type="match status" value="1"/>
</dbReference>
<dbReference type="InterPro" id="IPR013154">
    <property type="entry name" value="ADH-like_N"/>
</dbReference>
<evidence type="ECO:0000259" key="1">
    <source>
        <dbReference type="SMART" id="SM00829"/>
    </source>
</evidence>
<evidence type="ECO:0000313" key="3">
    <source>
        <dbReference type="Proteomes" id="UP000242875"/>
    </source>
</evidence>
<dbReference type="Pfam" id="PF08240">
    <property type="entry name" value="ADH_N"/>
    <property type="match status" value="1"/>
</dbReference>
<accession>A0A261XTA9</accession>
<reference evidence="2 3" key="1">
    <citation type="journal article" date="2017" name="Mycologia">
        <title>Bifiguratus adelaidae, gen. et sp. nov., a new member of Mucoromycotina in endophytic and soil-dwelling habitats.</title>
        <authorList>
            <person name="Torres-Cruz T.J."/>
            <person name="Billingsley Tobias T.L."/>
            <person name="Almatruk M."/>
            <person name="Hesse C."/>
            <person name="Kuske C.R."/>
            <person name="Desiro A."/>
            <person name="Benucci G.M."/>
            <person name="Bonito G."/>
            <person name="Stajich J.E."/>
            <person name="Dunlap C."/>
            <person name="Arnold A.E."/>
            <person name="Porras-Alfaro A."/>
        </authorList>
    </citation>
    <scope>NUCLEOTIDE SEQUENCE [LARGE SCALE GENOMIC DNA]</scope>
    <source>
        <strain evidence="2 3">AZ0501</strain>
    </source>
</reference>
<dbReference type="Gene3D" id="3.90.180.10">
    <property type="entry name" value="Medium-chain alcohol dehydrogenases, catalytic domain"/>
    <property type="match status" value="1"/>
</dbReference>
<dbReference type="GO" id="GO:0016491">
    <property type="term" value="F:oxidoreductase activity"/>
    <property type="evidence" value="ECO:0007669"/>
    <property type="project" value="InterPro"/>
</dbReference>
<dbReference type="InterPro" id="IPR051397">
    <property type="entry name" value="Zn-ADH-like_protein"/>
</dbReference>
<dbReference type="SUPFAM" id="SSF51735">
    <property type="entry name" value="NAD(P)-binding Rossmann-fold domains"/>
    <property type="match status" value="1"/>
</dbReference>
<dbReference type="InterPro" id="IPR011032">
    <property type="entry name" value="GroES-like_sf"/>
</dbReference>
<comment type="caution">
    <text evidence="2">The sequence shown here is derived from an EMBL/GenBank/DDBJ whole genome shotgun (WGS) entry which is preliminary data.</text>
</comment>
<dbReference type="Proteomes" id="UP000242875">
    <property type="component" value="Unassembled WGS sequence"/>
</dbReference>
<organism evidence="2 3">
    <name type="scientific">Bifiguratus adelaidae</name>
    <dbReference type="NCBI Taxonomy" id="1938954"/>
    <lineage>
        <taxon>Eukaryota</taxon>
        <taxon>Fungi</taxon>
        <taxon>Fungi incertae sedis</taxon>
        <taxon>Mucoromycota</taxon>
        <taxon>Mucoromycotina</taxon>
        <taxon>Endogonomycetes</taxon>
        <taxon>Endogonales</taxon>
        <taxon>Endogonales incertae sedis</taxon>
        <taxon>Bifiguratus</taxon>
    </lineage>
</organism>
<gene>
    <name evidence="2" type="ORF">BZG36_05435</name>
</gene>
<dbReference type="SMART" id="SM00829">
    <property type="entry name" value="PKS_ER"/>
    <property type="match status" value="1"/>
</dbReference>
<dbReference type="PROSITE" id="PS01162">
    <property type="entry name" value="QOR_ZETA_CRYSTAL"/>
    <property type="match status" value="1"/>
</dbReference>
<dbReference type="EMBL" id="MVBO01000340">
    <property type="protein sequence ID" value="OZJ01484.1"/>
    <property type="molecule type" value="Genomic_DNA"/>
</dbReference>
<dbReference type="CDD" id="cd08241">
    <property type="entry name" value="QOR1"/>
    <property type="match status" value="1"/>
</dbReference>
<name>A0A261XTA9_9FUNG</name>
<feature type="domain" description="Enoyl reductase (ER)" evidence="1">
    <location>
        <begin position="12"/>
        <end position="324"/>
    </location>
</feature>
<dbReference type="AlphaFoldDB" id="A0A261XTA9"/>
<dbReference type="PANTHER" id="PTHR43677">
    <property type="entry name" value="SHORT-CHAIN DEHYDROGENASE/REDUCTASE"/>
    <property type="match status" value="1"/>
</dbReference>